<evidence type="ECO:0000313" key="1">
    <source>
        <dbReference type="EMBL" id="KAK9081190.1"/>
    </source>
</evidence>
<dbReference type="AlphaFoldDB" id="A0AAP0DU61"/>
<dbReference type="EMBL" id="JBBNAF010000056">
    <property type="protein sequence ID" value="KAK9081190.1"/>
    <property type="molecule type" value="Genomic_DNA"/>
</dbReference>
<evidence type="ECO:0000313" key="2">
    <source>
        <dbReference type="Proteomes" id="UP001420932"/>
    </source>
</evidence>
<reference evidence="1 2" key="1">
    <citation type="submission" date="2024-01" db="EMBL/GenBank/DDBJ databases">
        <title>Genome assemblies of Stephania.</title>
        <authorList>
            <person name="Yang L."/>
        </authorList>
    </citation>
    <scope>NUCLEOTIDE SEQUENCE [LARGE SCALE GENOMIC DNA]</scope>
    <source>
        <strain evidence="1">YNDBR</strain>
        <tissue evidence="1">Leaf</tissue>
    </source>
</reference>
<accession>A0AAP0DU61</accession>
<comment type="caution">
    <text evidence="1">The sequence shown here is derived from an EMBL/GenBank/DDBJ whole genome shotgun (WGS) entry which is preliminary data.</text>
</comment>
<organism evidence="1 2">
    <name type="scientific">Stephania yunnanensis</name>
    <dbReference type="NCBI Taxonomy" id="152371"/>
    <lineage>
        <taxon>Eukaryota</taxon>
        <taxon>Viridiplantae</taxon>
        <taxon>Streptophyta</taxon>
        <taxon>Embryophyta</taxon>
        <taxon>Tracheophyta</taxon>
        <taxon>Spermatophyta</taxon>
        <taxon>Magnoliopsida</taxon>
        <taxon>Ranunculales</taxon>
        <taxon>Menispermaceae</taxon>
        <taxon>Menispermoideae</taxon>
        <taxon>Cissampelideae</taxon>
        <taxon>Stephania</taxon>
    </lineage>
</organism>
<keyword evidence="2" id="KW-1185">Reference proteome</keyword>
<gene>
    <name evidence="1" type="ORF">Syun_030553</name>
</gene>
<name>A0AAP0DU61_9MAGN</name>
<dbReference type="Proteomes" id="UP001420932">
    <property type="component" value="Unassembled WGS sequence"/>
</dbReference>
<proteinExistence type="predicted"/>
<sequence>MPKKKHKENESLLENLECKVNCIQVDFKAMKCDFKAFKCDIGKEIKIMHEKLDMLLKQISCDTNENGSRTTKYTSTSNEEVDPTKDVLDEVMQAASQDYTPHVMKFAQENEIEGKSVENLLDCIPHWFDIVKGKRKRKKAASCLEPFVEPIAKRKKLREKEDSYDPDEERPHDDLMKFKCWFSSKDNAIVDLNYCIGDHPWFKILWTKDNWFLKSYLLEMSDDGSCGKAS</sequence>
<protein>
    <submittedName>
        <fullName evidence="1">Uncharacterized protein</fullName>
    </submittedName>
</protein>